<dbReference type="Gene3D" id="3.30.70.330">
    <property type="match status" value="1"/>
</dbReference>
<evidence type="ECO:0000256" key="2">
    <source>
        <dbReference type="SAM" id="MobiDB-lite"/>
    </source>
</evidence>
<reference evidence="4" key="1">
    <citation type="submission" date="2020-05" db="EMBL/GenBank/DDBJ databases">
        <title>Phylogenomic resolution of chytrid fungi.</title>
        <authorList>
            <person name="Stajich J.E."/>
            <person name="Amses K."/>
            <person name="Simmons R."/>
            <person name="Seto K."/>
            <person name="Myers J."/>
            <person name="Bonds A."/>
            <person name="Quandt C.A."/>
            <person name="Barry K."/>
            <person name="Liu P."/>
            <person name="Grigoriev I."/>
            <person name="Longcore J.E."/>
            <person name="James T.Y."/>
        </authorList>
    </citation>
    <scope>NUCLEOTIDE SEQUENCE</scope>
    <source>
        <strain evidence="4">JEL0318</strain>
    </source>
</reference>
<dbReference type="SUPFAM" id="SSF54928">
    <property type="entry name" value="RNA-binding domain, RBD"/>
    <property type="match status" value="1"/>
</dbReference>
<dbReference type="PROSITE" id="PS50102">
    <property type="entry name" value="RRM"/>
    <property type="match status" value="1"/>
</dbReference>
<evidence type="ECO:0000259" key="3">
    <source>
        <dbReference type="PROSITE" id="PS50102"/>
    </source>
</evidence>
<dbReference type="InterPro" id="IPR000504">
    <property type="entry name" value="RRM_dom"/>
</dbReference>
<dbReference type="InterPro" id="IPR012677">
    <property type="entry name" value="Nucleotide-bd_a/b_plait_sf"/>
</dbReference>
<evidence type="ECO:0000313" key="5">
    <source>
        <dbReference type="Proteomes" id="UP001212841"/>
    </source>
</evidence>
<feature type="domain" description="RRM" evidence="3">
    <location>
        <begin position="62"/>
        <end position="137"/>
    </location>
</feature>
<dbReference type="Pfam" id="PF00076">
    <property type="entry name" value="RRM_1"/>
    <property type="match status" value="1"/>
</dbReference>
<dbReference type="GO" id="GO:0003723">
    <property type="term" value="F:RNA binding"/>
    <property type="evidence" value="ECO:0007669"/>
    <property type="project" value="UniProtKB-UniRule"/>
</dbReference>
<name>A0AAD5SHD4_9FUNG</name>
<dbReference type="SMART" id="SM00360">
    <property type="entry name" value="RRM"/>
    <property type="match status" value="1"/>
</dbReference>
<gene>
    <name evidence="4" type="ORF">HK097_009236</name>
</gene>
<evidence type="ECO:0000313" key="4">
    <source>
        <dbReference type="EMBL" id="KAJ3049760.1"/>
    </source>
</evidence>
<dbReference type="InterPro" id="IPR035979">
    <property type="entry name" value="RBD_domain_sf"/>
</dbReference>
<protein>
    <recommendedName>
        <fullName evidence="3">RRM domain-containing protein</fullName>
    </recommendedName>
</protein>
<keyword evidence="1" id="KW-0694">RNA-binding</keyword>
<feature type="region of interest" description="Disordered" evidence="2">
    <location>
        <begin position="1"/>
        <end position="26"/>
    </location>
</feature>
<accession>A0AAD5SHD4</accession>
<evidence type="ECO:0000256" key="1">
    <source>
        <dbReference type="PROSITE-ProRule" id="PRU00176"/>
    </source>
</evidence>
<dbReference type="Proteomes" id="UP001212841">
    <property type="component" value="Unassembled WGS sequence"/>
</dbReference>
<sequence length="147" mass="17011">MHYGVQNADYQAMKADGTDQNNDDTSSPLYEHCRNILEFTRHSFADLFSNTYPSLQGSKPDTTLFVKGFKRGTSAQDLRHEFERYGPLVSWDVPTTKDDSSPVEFEDRREAKAAYYELQRRKVDSYSLSIQARLASKFSFCYYYPIA</sequence>
<organism evidence="4 5">
    <name type="scientific">Rhizophlyctis rosea</name>
    <dbReference type="NCBI Taxonomy" id="64517"/>
    <lineage>
        <taxon>Eukaryota</taxon>
        <taxon>Fungi</taxon>
        <taxon>Fungi incertae sedis</taxon>
        <taxon>Chytridiomycota</taxon>
        <taxon>Chytridiomycota incertae sedis</taxon>
        <taxon>Chytridiomycetes</taxon>
        <taxon>Rhizophlyctidales</taxon>
        <taxon>Rhizophlyctidaceae</taxon>
        <taxon>Rhizophlyctis</taxon>
    </lineage>
</organism>
<proteinExistence type="predicted"/>
<dbReference type="EMBL" id="JADGJD010000598">
    <property type="protein sequence ID" value="KAJ3049760.1"/>
    <property type="molecule type" value="Genomic_DNA"/>
</dbReference>
<dbReference type="AlphaFoldDB" id="A0AAD5SHD4"/>
<comment type="caution">
    <text evidence="4">The sequence shown here is derived from an EMBL/GenBank/DDBJ whole genome shotgun (WGS) entry which is preliminary data.</text>
</comment>
<keyword evidence="5" id="KW-1185">Reference proteome</keyword>